<dbReference type="OrthoDB" id="786951at2759"/>
<dbReference type="EMBL" id="OC940098">
    <property type="protein sequence ID" value="CAD7661845.1"/>
    <property type="molecule type" value="Genomic_DNA"/>
</dbReference>
<feature type="compositionally biased region" description="Basic and acidic residues" evidence="1">
    <location>
        <begin position="22"/>
        <end position="52"/>
    </location>
</feature>
<feature type="non-terminal residue" evidence="3">
    <location>
        <position position="1"/>
    </location>
</feature>
<dbReference type="PANTHER" id="PTHR46528:SF1">
    <property type="entry name" value="PROTEIN SON"/>
    <property type="match status" value="1"/>
</dbReference>
<sequence length="513" mass="57977">MDDMPRGGGDYYSRPLSPLYETEWKYRSRSRSPIDYRRSDRSGDDRRDERQRSLSPENWRNDRSDRCDRRDDRYRSLSPENWRNDRRDDRHRSLSPPHDSRSRRSTRSVTPFYKDSYKYKTKKPDTRRSLSPTGGDRRVRRSRSDRCQSMEPIDKQQLYEIARNNLIKMIESGDLPKGTDVNKLRLRHLRELTTQKSVQQWTEFCRAISALEEAVSSDSDLDSDYDSDAGTTPAPVAEGSIFSIRHPFKLKERKDIQIHVRNFNQLPSRTAKEMALELREQFPVSSGNQHRRKELEWHEVPDSEAMPPPPPPPLPKPKKSEPKASTSTAPVGIPGADIADDIQKAFTFIQTTRTDANVSVPATPSSSATVQSAADSTTTETSGESEAKITSDSVFPQSAMPIDIGSVMAQRLNAMRKLEADPHNVVALKQMYQANQMMTEWAESKIVPGQFIGSTGANVLTPEQLNGACNAWTRKDQLKTAAPITGGVGMHLLMRMGWCPGQGLGKNNEGPVD</sequence>
<dbReference type="Proteomes" id="UP000728032">
    <property type="component" value="Unassembled WGS sequence"/>
</dbReference>
<name>A0A7R9MKD0_9ACAR</name>
<dbReference type="PROSITE" id="PS50174">
    <property type="entry name" value="G_PATCH"/>
    <property type="match status" value="1"/>
</dbReference>
<organism evidence="3">
    <name type="scientific">Oppiella nova</name>
    <dbReference type="NCBI Taxonomy" id="334625"/>
    <lineage>
        <taxon>Eukaryota</taxon>
        <taxon>Metazoa</taxon>
        <taxon>Ecdysozoa</taxon>
        <taxon>Arthropoda</taxon>
        <taxon>Chelicerata</taxon>
        <taxon>Arachnida</taxon>
        <taxon>Acari</taxon>
        <taxon>Acariformes</taxon>
        <taxon>Sarcoptiformes</taxon>
        <taxon>Oribatida</taxon>
        <taxon>Brachypylina</taxon>
        <taxon>Oppioidea</taxon>
        <taxon>Oppiidae</taxon>
        <taxon>Oppiella</taxon>
    </lineage>
</organism>
<reference evidence="3" key="1">
    <citation type="submission" date="2020-11" db="EMBL/GenBank/DDBJ databases">
        <authorList>
            <person name="Tran Van P."/>
        </authorList>
    </citation>
    <scope>NUCLEOTIDE SEQUENCE</scope>
</reference>
<feature type="region of interest" description="Disordered" evidence="1">
    <location>
        <begin position="357"/>
        <end position="391"/>
    </location>
</feature>
<feature type="compositionally biased region" description="Basic and acidic residues" evidence="1">
    <location>
        <begin position="142"/>
        <end position="152"/>
    </location>
</feature>
<dbReference type="AlphaFoldDB" id="A0A7R9MKD0"/>
<feature type="region of interest" description="Disordered" evidence="1">
    <location>
        <begin position="22"/>
        <end position="152"/>
    </location>
</feature>
<dbReference type="GO" id="GO:0003723">
    <property type="term" value="F:RNA binding"/>
    <property type="evidence" value="ECO:0007669"/>
    <property type="project" value="InterPro"/>
</dbReference>
<dbReference type="GO" id="GO:0048024">
    <property type="term" value="P:regulation of mRNA splicing, via spliceosome"/>
    <property type="evidence" value="ECO:0007669"/>
    <property type="project" value="TreeGrafter"/>
</dbReference>
<dbReference type="GO" id="GO:0051726">
    <property type="term" value="P:regulation of cell cycle"/>
    <property type="evidence" value="ECO:0007669"/>
    <property type="project" value="InterPro"/>
</dbReference>
<evidence type="ECO:0000313" key="3">
    <source>
        <dbReference type="EMBL" id="CAD7661845.1"/>
    </source>
</evidence>
<feature type="region of interest" description="Disordered" evidence="1">
    <location>
        <begin position="298"/>
        <end position="335"/>
    </location>
</feature>
<gene>
    <name evidence="3" type="ORF">ONB1V03_LOCUS18405</name>
</gene>
<accession>A0A7R9MKD0</accession>
<evidence type="ECO:0000313" key="4">
    <source>
        <dbReference type="Proteomes" id="UP000728032"/>
    </source>
</evidence>
<feature type="compositionally biased region" description="Low complexity" evidence="1">
    <location>
        <begin position="372"/>
        <end position="384"/>
    </location>
</feature>
<feature type="compositionally biased region" description="Polar residues" evidence="1">
    <location>
        <begin position="357"/>
        <end position="371"/>
    </location>
</feature>
<feature type="domain" description="G-patch" evidence="2">
    <location>
        <begin position="485"/>
        <end position="513"/>
    </location>
</feature>
<feature type="compositionally biased region" description="Basic and acidic residues" evidence="1">
    <location>
        <begin position="59"/>
        <end position="75"/>
    </location>
</feature>
<feature type="compositionally biased region" description="Basic and acidic residues" evidence="1">
    <location>
        <begin position="115"/>
        <end position="128"/>
    </location>
</feature>
<dbReference type="InterPro" id="IPR032922">
    <property type="entry name" value="SON"/>
</dbReference>
<keyword evidence="4" id="KW-1185">Reference proteome</keyword>
<dbReference type="PANTHER" id="PTHR46528">
    <property type="entry name" value="PROTEIN SON"/>
    <property type="match status" value="1"/>
</dbReference>
<feature type="compositionally biased region" description="Pro residues" evidence="1">
    <location>
        <begin position="306"/>
        <end position="315"/>
    </location>
</feature>
<evidence type="ECO:0000259" key="2">
    <source>
        <dbReference type="PROSITE" id="PS50174"/>
    </source>
</evidence>
<protein>
    <recommendedName>
        <fullName evidence="2">G-patch domain-containing protein</fullName>
    </recommendedName>
</protein>
<dbReference type="EMBL" id="CAJPVJ010025273">
    <property type="protein sequence ID" value="CAG2178981.1"/>
    <property type="molecule type" value="Genomic_DNA"/>
</dbReference>
<dbReference type="Pfam" id="PF01585">
    <property type="entry name" value="G-patch"/>
    <property type="match status" value="1"/>
</dbReference>
<proteinExistence type="predicted"/>
<dbReference type="InterPro" id="IPR000467">
    <property type="entry name" value="G_patch_dom"/>
</dbReference>
<feature type="compositionally biased region" description="Basic and acidic residues" evidence="1">
    <location>
        <begin position="82"/>
        <end position="102"/>
    </location>
</feature>
<evidence type="ECO:0000256" key="1">
    <source>
        <dbReference type="SAM" id="MobiDB-lite"/>
    </source>
</evidence>